<dbReference type="GO" id="GO:0005615">
    <property type="term" value="C:extracellular space"/>
    <property type="evidence" value="ECO:0007669"/>
    <property type="project" value="InterPro"/>
</dbReference>
<name>A0A176Z0A4_9BRAD</name>
<feature type="compositionally biased region" description="Polar residues" evidence="4">
    <location>
        <begin position="622"/>
        <end position="639"/>
    </location>
</feature>
<dbReference type="InterPro" id="IPR010221">
    <property type="entry name" value="VCBS_dom"/>
</dbReference>
<keyword evidence="2" id="KW-0964">Secreted</keyword>
<feature type="domain" description="RapA2 cadherin-like" evidence="6">
    <location>
        <begin position="368"/>
        <end position="445"/>
    </location>
</feature>
<dbReference type="STRING" id="1505087.AYJ54_43715"/>
<feature type="region of interest" description="Disordered" evidence="4">
    <location>
        <begin position="599"/>
        <end position="684"/>
    </location>
</feature>
<accession>A0A176Z0A4</accession>
<evidence type="ECO:0000259" key="5">
    <source>
        <dbReference type="Pfam" id="PF08548"/>
    </source>
</evidence>
<keyword evidence="3" id="KW-0677">Repeat</keyword>
<keyword evidence="8" id="KW-1185">Reference proteome</keyword>
<feature type="domain" description="RapA2 cadherin-like" evidence="6">
    <location>
        <begin position="479"/>
        <end position="555"/>
    </location>
</feature>
<dbReference type="InterPro" id="IPR013858">
    <property type="entry name" value="Peptidase_M10B_C"/>
</dbReference>
<dbReference type="NCBIfam" id="TIGR01965">
    <property type="entry name" value="VCBS_repeat"/>
    <property type="match status" value="4"/>
</dbReference>
<evidence type="ECO:0000313" key="7">
    <source>
        <dbReference type="EMBL" id="OAF13631.1"/>
    </source>
</evidence>
<feature type="region of interest" description="Disordered" evidence="4">
    <location>
        <begin position="921"/>
        <end position="983"/>
    </location>
</feature>
<dbReference type="Pfam" id="PF08548">
    <property type="entry name" value="Peptidase_M10_C"/>
    <property type="match status" value="1"/>
</dbReference>
<dbReference type="Pfam" id="PF17803">
    <property type="entry name" value="Cadherin_4"/>
    <property type="match status" value="2"/>
</dbReference>
<evidence type="ECO:0000256" key="1">
    <source>
        <dbReference type="ARBA" id="ARBA00004613"/>
    </source>
</evidence>
<comment type="subcellular location">
    <subcellularLocation>
        <location evidence="1">Secreted</location>
    </subcellularLocation>
</comment>
<feature type="domain" description="Peptidase M10 serralysin C-terminal" evidence="5">
    <location>
        <begin position="678"/>
        <end position="769"/>
    </location>
</feature>
<dbReference type="InterPro" id="IPR013783">
    <property type="entry name" value="Ig-like_fold"/>
</dbReference>
<dbReference type="Proteomes" id="UP000076959">
    <property type="component" value="Unassembled WGS sequence"/>
</dbReference>
<feature type="region of interest" description="Disordered" evidence="4">
    <location>
        <begin position="799"/>
        <end position="831"/>
    </location>
</feature>
<reference evidence="7 8" key="1">
    <citation type="submission" date="2016-03" db="EMBL/GenBank/DDBJ databases">
        <title>Draft Genome Sequence of the Strain BR 10245 (Bradyrhizobium sp.) isolated from nodules of Centrolobium paraense.</title>
        <authorList>
            <person name="Simoes-Araujo J.L.Sr."/>
            <person name="Barauna A.C."/>
            <person name="Silva K."/>
            <person name="Zilli J.E."/>
        </authorList>
    </citation>
    <scope>NUCLEOTIDE SEQUENCE [LARGE SCALE GENOMIC DNA]</scope>
    <source>
        <strain evidence="7 8">BR 10245</strain>
    </source>
</reference>
<proteinExistence type="predicted"/>
<gene>
    <name evidence="7" type="ORF">AYJ54_43715</name>
</gene>
<comment type="caution">
    <text evidence="7">The sequence shown here is derived from an EMBL/GenBank/DDBJ whole genome shotgun (WGS) entry which is preliminary data.</text>
</comment>
<dbReference type="GO" id="GO:0005509">
    <property type="term" value="F:calcium ion binding"/>
    <property type="evidence" value="ECO:0007669"/>
    <property type="project" value="InterPro"/>
</dbReference>
<sequence length="1067" mass="111045">MLFSGIKEAKAADPNATFLDDDRITYKDFAHGAFELTTKEPVPRHIIVEDPGHTVVLHKTGSSVAVNQLDNSTSRMEELRTAQQEVLANLAKGYGTHGSGTPPFVESLPLQPINFIPPDPPAAPKAAVDPIVIKVPEFIIVRTPPTLNAQAGPLELDTAVFDNFAATSGTFSASSSSLNAVLTFSISGGTAGNTVLNGVTYDVSQTGSYGTLYLNSATGAYTFVPDNVAINALKTPTTQNFSITVTDGSLSAGQIFTIAIDGAEDTAIISGTTTGSSIEAGGIANAIPGVPVATGHLSAADVDDPANTFTAVNSPTQSARGYGTFTMTADGTWTYTLDQSNSAVQALNVGDKLTDTFTVTSIDGTPQVITITINGANDAAIISGATTGTVTEDGRENCAPSTATGQLTDTDVDNIPNRFTPVTSPRASDHGYGCFTMTASGVWTYTLDNHNCVVQALNVGDTLTDTFTVTTIDGTAQLVTITIHGTNDPAIISGCTTGSVTEPDCEHHGKPTASGRLTDTDVDNPPNTFTPVISPRVSDHGYGCFTMTAAGVWTYALDTANCAVQSLRSCDTLTDTFTVTTIDGTEQTITITIHGADDHDDFGHRAAPAHDTVDPPHASPVPDNSTATGDPATSQTADASTRDGAISDLGRGAPLQETSDKSTDVIAVSGESPDHGKIGGYGHDILAGSHQDDNFVFASVSDSRAARPAVISSFKPESDRIDLTALGALAFVVLALDDSSTTVPAHTIAWLYDSSANQTILYVNPTDQTLSIGDSSLVEIHRDGFSTIQLSDFTVAPETSGHAMGAEPANLEPSAGTDANSGTTTTTEVSSGEIAHDRAVVIDEHGTGQITKASGCTLDANCERIVPVEHARFVRSDDTKTHLNESSDGHVVASSPAITDPPVNQVHHATFPEEKFVFSRASPLGSGNEIPPAGESVVSGKGGGSGASPEADPDLHSATAPVEPSHHEDHVFGHHHAGPTDEAGLRDVASAHPEEGFYFRHSDSHGSDFIAPEPTHTPAWTRFGADAAGPDRSATTHSTEPSVHWHEVVEAFAGEARHSHVPHDLIV</sequence>
<feature type="compositionally biased region" description="Basic and acidic residues" evidence="4">
    <location>
        <begin position="877"/>
        <end position="888"/>
    </location>
</feature>
<evidence type="ECO:0000313" key="8">
    <source>
        <dbReference type="Proteomes" id="UP000076959"/>
    </source>
</evidence>
<evidence type="ECO:0000256" key="4">
    <source>
        <dbReference type="SAM" id="MobiDB-lite"/>
    </source>
</evidence>
<dbReference type="InterPro" id="IPR040853">
    <property type="entry name" value="RapA2_cadherin-like"/>
</dbReference>
<organism evidence="7 8">
    <name type="scientific">Bradyrhizobium centrolobii</name>
    <dbReference type="NCBI Taxonomy" id="1505087"/>
    <lineage>
        <taxon>Bacteria</taxon>
        <taxon>Pseudomonadati</taxon>
        <taxon>Pseudomonadota</taxon>
        <taxon>Alphaproteobacteria</taxon>
        <taxon>Hyphomicrobiales</taxon>
        <taxon>Nitrobacteraceae</taxon>
        <taxon>Bradyrhizobium</taxon>
    </lineage>
</organism>
<evidence type="ECO:0000259" key="6">
    <source>
        <dbReference type="Pfam" id="PF17803"/>
    </source>
</evidence>
<feature type="region of interest" description="Disordered" evidence="4">
    <location>
        <begin position="877"/>
        <end position="904"/>
    </location>
</feature>
<evidence type="ECO:0000256" key="3">
    <source>
        <dbReference type="ARBA" id="ARBA00022737"/>
    </source>
</evidence>
<dbReference type="Gene3D" id="2.60.40.10">
    <property type="entry name" value="Immunoglobulins"/>
    <property type="match status" value="3"/>
</dbReference>
<dbReference type="AlphaFoldDB" id="A0A176Z0A4"/>
<protein>
    <submittedName>
        <fullName evidence="7">Uncharacterized protein</fullName>
    </submittedName>
</protein>
<dbReference type="EMBL" id="LUUB01000034">
    <property type="protein sequence ID" value="OAF13631.1"/>
    <property type="molecule type" value="Genomic_DNA"/>
</dbReference>
<evidence type="ECO:0000256" key="2">
    <source>
        <dbReference type="ARBA" id="ARBA00022525"/>
    </source>
</evidence>